<keyword evidence="8" id="KW-1185">Reference proteome</keyword>
<reference evidence="7" key="1">
    <citation type="submission" date="2023-03" db="EMBL/GenBank/DDBJ databases">
        <title>Complete genome of Cladonia borealis.</title>
        <authorList>
            <person name="Park H."/>
        </authorList>
    </citation>
    <scope>NUCLEOTIDE SEQUENCE</scope>
    <source>
        <strain evidence="7">ANT050790</strain>
    </source>
</reference>
<evidence type="ECO:0000256" key="3">
    <source>
        <dbReference type="ARBA" id="ARBA00022737"/>
    </source>
</evidence>
<feature type="region of interest" description="Disordered" evidence="6">
    <location>
        <begin position="181"/>
        <end position="202"/>
    </location>
</feature>
<comment type="caution">
    <text evidence="7">The sequence shown here is derived from an EMBL/GenBank/DDBJ whole genome shotgun (WGS) entry which is preliminary data.</text>
</comment>
<feature type="compositionally biased region" description="Basic residues" evidence="6">
    <location>
        <begin position="52"/>
        <end position="76"/>
    </location>
</feature>
<comment type="subcellular location">
    <subcellularLocation>
        <location evidence="1">Nucleus</location>
    </subcellularLocation>
</comment>
<evidence type="ECO:0000256" key="4">
    <source>
        <dbReference type="ARBA" id="ARBA00023043"/>
    </source>
</evidence>
<protein>
    <submittedName>
        <fullName evidence="7">Uncharacterized protein</fullName>
    </submittedName>
</protein>
<name>A0AA39QY48_9LECA</name>
<accession>A0AA39QY48</accession>
<proteinExistence type="predicted"/>
<dbReference type="EMBL" id="JAFEKC020000013">
    <property type="protein sequence ID" value="KAK0511323.1"/>
    <property type="molecule type" value="Genomic_DNA"/>
</dbReference>
<dbReference type="PANTHER" id="PTHR15263">
    <property type="entry name" value="I-KAPPA-B-LIKE PROTEIN IKBL"/>
    <property type="match status" value="1"/>
</dbReference>
<feature type="compositionally biased region" description="Basic and acidic residues" evidence="6">
    <location>
        <begin position="148"/>
        <end position="157"/>
    </location>
</feature>
<evidence type="ECO:0000256" key="6">
    <source>
        <dbReference type="SAM" id="MobiDB-lite"/>
    </source>
</evidence>
<evidence type="ECO:0000313" key="7">
    <source>
        <dbReference type="EMBL" id="KAK0511323.1"/>
    </source>
</evidence>
<gene>
    <name evidence="7" type="ORF">JMJ35_005896</name>
</gene>
<dbReference type="InterPro" id="IPR038753">
    <property type="entry name" value="NFKBIL1"/>
</dbReference>
<keyword evidence="2" id="KW-0597">Phosphoprotein</keyword>
<dbReference type="Proteomes" id="UP001166286">
    <property type="component" value="Unassembled WGS sequence"/>
</dbReference>
<feature type="region of interest" description="Disordered" evidence="6">
    <location>
        <begin position="1"/>
        <end position="98"/>
    </location>
</feature>
<dbReference type="AlphaFoldDB" id="A0AA39QY48"/>
<keyword evidence="5" id="KW-0539">Nucleus</keyword>
<dbReference type="GO" id="GO:0005634">
    <property type="term" value="C:nucleus"/>
    <property type="evidence" value="ECO:0007669"/>
    <property type="project" value="UniProtKB-SubCell"/>
</dbReference>
<feature type="compositionally biased region" description="Basic and acidic residues" evidence="6">
    <location>
        <begin position="181"/>
        <end position="199"/>
    </location>
</feature>
<dbReference type="PANTHER" id="PTHR15263:SF1">
    <property type="entry name" value="NF-KAPPA-B INHIBITOR-LIKE PROTEIN 1"/>
    <property type="match status" value="1"/>
</dbReference>
<evidence type="ECO:0000256" key="2">
    <source>
        <dbReference type="ARBA" id="ARBA00022553"/>
    </source>
</evidence>
<dbReference type="GO" id="GO:0043124">
    <property type="term" value="P:negative regulation of canonical NF-kappaB signal transduction"/>
    <property type="evidence" value="ECO:0007669"/>
    <property type="project" value="InterPro"/>
</dbReference>
<evidence type="ECO:0000313" key="8">
    <source>
        <dbReference type="Proteomes" id="UP001166286"/>
    </source>
</evidence>
<feature type="compositionally biased region" description="Low complexity" evidence="6">
    <location>
        <begin position="80"/>
        <end position="91"/>
    </location>
</feature>
<organism evidence="7 8">
    <name type="scientific">Cladonia borealis</name>
    <dbReference type="NCBI Taxonomy" id="184061"/>
    <lineage>
        <taxon>Eukaryota</taxon>
        <taxon>Fungi</taxon>
        <taxon>Dikarya</taxon>
        <taxon>Ascomycota</taxon>
        <taxon>Pezizomycotina</taxon>
        <taxon>Lecanoromycetes</taxon>
        <taxon>OSLEUM clade</taxon>
        <taxon>Lecanoromycetidae</taxon>
        <taxon>Lecanorales</taxon>
        <taxon>Lecanorineae</taxon>
        <taxon>Cladoniaceae</taxon>
        <taxon>Cladonia</taxon>
    </lineage>
</organism>
<feature type="compositionally biased region" description="Polar residues" evidence="6">
    <location>
        <begin position="10"/>
        <end position="20"/>
    </location>
</feature>
<sequence>MASMPEEPPTSDTTAPQRPTTKPFRFKRHQQRTPSPSAAYRQRSASPSTSHRSSRRSHRNHHQHHRHHHRSRRRPHTPTDDPTLYDDTYLPNSKSEQYLDPDIAFRESLFDALADDEGALYWEGVYGQPIHTYPRYREANHDDEDNDPEHPKLERMTDEEYVSYVRGKMWEKSHQHILEERRKREAQRKRDKDAEERNKQWQASFDDGMRRVEERRRKERWRGVWKAYGRKWDGTFNDGAKGSMKKRISWPVESGKWQDVGKEAVEAFFRHGAGVEGVDLGEVLKRERVRWHPDKMQQRAGGEGIDNGTMKAVTAVFQVVDRLWGETRGKS</sequence>
<evidence type="ECO:0000256" key="5">
    <source>
        <dbReference type="ARBA" id="ARBA00023242"/>
    </source>
</evidence>
<evidence type="ECO:0000256" key="1">
    <source>
        <dbReference type="ARBA" id="ARBA00004123"/>
    </source>
</evidence>
<keyword evidence="3" id="KW-0677">Repeat</keyword>
<feature type="region of interest" description="Disordered" evidence="6">
    <location>
        <begin position="138"/>
        <end position="157"/>
    </location>
</feature>
<keyword evidence="4" id="KW-0040">ANK repeat</keyword>